<dbReference type="EnsemblMetazoa" id="PPA07117.1">
    <property type="protein sequence ID" value="PPA07117.1"/>
    <property type="gene ID" value="WBGene00096671"/>
</dbReference>
<evidence type="ECO:0000313" key="2">
    <source>
        <dbReference type="EnsemblMetazoa" id="PPA07117.1"/>
    </source>
</evidence>
<evidence type="ECO:0000256" key="1">
    <source>
        <dbReference type="SAM" id="MobiDB-lite"/>
    </source>
</evidence>
<evidence type="ECO:0000313" key="3">
    <source>
        <dbReference type="Proteomes" id="UP000005239"/>
    </source>
</evidence>
<reference evidence="2" key="2">
    <citation type="submission" date="2022-06" db="UniProtKB">
        <authorList>
            <consortium name="EnsemblMetazoa"/>
        </authorList>
    </citation>
    <scope>IDENTIFICATION</scope>
    <source>
        <strain evidence="2">PS312</strain>
    </source>
</reference>
<feature type="region of interest" description="Disordered" evidence="1">
    <location>
        <begin position="64"/>
        <end position="85"/>
    </location>
</feature>
<protein>
    <submittedName>
        <fullName evidence="2">Uncharacterized protein</fullName>
    </submittedName>
</protein>
<feature type="region of interest" description="Disordered" evidence="1">
    <location>
        <begin position="124"/>
        <end position="164"/>
    </location>
</feature>
<gene>
    <name evidence="2" type="primary">WBGene00096671</name>
</gene>
<keyword evidence="3" id="KW-1185">Reference proteome</keyword>
<accession>A0A8R1U5T2</accession>
<sequence>MATRNDDVNYKKHLLEGKKGPEKLEKIWFDPNANFATEIGDWLTSPLRSEIVRNTDNLLVISHTFSSTEDGGPPSDSPRSEWLDYQDEWERARAAQLAAEAIQNPTPSQKEDAKKKRAVYLKLADEVSEKKKKHSKQGRDKAADRKKPGKDKKSNKKSKRSHSK</sequence>
<accession>A0A2A6C7U1</accession>
<dbReference type="Proteomes" id="UP000005239">
    <property type="component" value="Unassembled WGS sequence"/>
</dbReference>
<reference evidence="3" key="1">
    <citation type="journal article" date="2008" name="Nat. Genet.">
        <title>The Pristionchus pacificus genome provides a unique perspective on nematode lifestyle and parasitism.</title>
        <authorList>
            <person name="Dieterich C."/>
            <person name="Clifton S.W."/>
            <person name="Schuster L.N."/>
            <person name="Chinwalla A."/>
            <person name="Delehaunty K."/>
            <person name="Dinkelacker I."/>
            <person name="Fulton L."/>
            <person name="Fulton R."/>
            <person name="Godfrey J."/>
            <person name="Minx P."/>
            <person name="Mitreva M."/>
            <person name="Roeseler W."/>
            <person name="Tian H."/>
            <person name="Witte H."/>
            <person name="Yang S.P."/>
            <person name="Wilson R.K."/>
            <person name="Sommer R.J."/>
        </authorList>
    </citation>
    <scope>NUCLEOTIDE SEQUENCE [LARGE SCALE GENOMIC DNA]</scope>
    <source>
        <strain evidence="3">PS312</strain>
    </source>
</reference>
<organism evidence="2 3">
    <name type="scientific">Pristionchus pacificus</name>
    <name type="common">Parasitic nematode worm</name>
    <dbReference type="NCBI Taxonomy" id="54126"/>
    <lineage>
        <taxon>Eukaryota</taxon>
        <taxon>Metazoa</taxon>
        <taxon>Ecdysozoa</taxon>
        <taxon>Nematoda</taxon>
        <taxon>Chromadorea</taxon>
        <taxon>Rhabditida</taxon>
        <taxon>Rhabditina</taxon>
        <taxon>Diplogasteromorpha</taxon>
        <taxon>Diplogasteroidea</taxon>
        <taxon>Neodiplogasteridae</taxon>
        <taxon>Pristionchus</taxon>
    </lineage>
</organism>
<dbReference type="AlphaFoldDB" id="A0A2A6C7U1"/>
<feature type="compositionally biased region" description="Basic residues" evidence="1">
    <location>
        <begin position="147"/>
        <end position="164"/>
    </location>
</feature>
<feature type="compositionally biased region" description="Basic and acidic residues" evidence="1">
    <location>
        <begin position="137"/>
        <end position="146"/>
    </location>
</feature>
<name>A0A2A6C7U1_PRIPA</name>
<proteinExistence type="predicted"/>